<name>A0A2P9DT00_PLARE</name>
<evidence type="ECO:0000313" key="1">
    <source>
        <dbReference type="EMBL" id="SOV84132.1"/>
    </source>
</evidence>
<gene>
    <name evidence="1" type="ORF">PRG01_0003500</name>
</gene>
<sequence>METQRKSSILSKTMLVSLGLIMILTIASLIAGITCGSSCGLVCGIICGAWVVEKIWNRKNDTMFNELKEIVKEKFQTGNIGGKTPPKNITIKALQKYIQKKQLEQNIQNKAPLQNTVSKY</sequence>
<proteinExistence type="predicted"/>
<dbReference type="Proteomes" id="UP000240500">
    <property type="component" value="Unassembled WGS sequence"/>
</dbReference>
<accession>A0A2P9DT00</accession>
<reference evidence="1 2" key="1">
    <citation type="submission" date="2016-09" db="EMBL/GenBank/DDBJ databases">
        <authorList>
            <consortium name="Pathogen Informatics"/>
        </authorList>
    </citation>
    <scope>NUCLEOTIDE SEQUENCE [LARGE SCALE GENOMIC DNA]</scope>
</reference>
<evidence type="ECO:0000313" key="2">
    <source>
        <dbReference type="Proteomes" id="UP000240500"/>
    </source>
</evidence>
<dbReference type="AlphaFoldDB" id="A0A2P9DT00"/>
<organism evidence="1 2">
    <name type="scientific">Plasmodium reichenowi</name>
    <dbReference type="NCBI Taxonomy" id="5854"/>
    <lineage>
        <taxon>Eukaryota</taxon>
        <taxon>Sar</taxon>
        <taxon>Alveolata</taxon>
        <taxon>Apicomplexa</taxon>
        <taxon>Aconoidasida</taxon>
        <taxon>Haemosporida</taxon>
        <taxon>Plasmodiidae</taxon>
        <taxon>Plasmodium</taxon>
        <taxon>Plasmodium (Laverania)</taxon>
    </lineage>
</organism>
<dbReference type="EMBL" id="OFAE01000020">
    <property type="protein sequence ID" value="SOV84132.1"/>
    <property type="molecule type" value="Genomic_DNA"/>
</dbReference>
<dbReference type="VEuPathDB" id="PlasmoDB:PRG01_0003500"/>
<protein>
    <submittedName>
        <fullName evidence="1">Uncharacterized protein</fullName>
    </submittedName>
</protein>